<protein>
    <submittedName>
        <fullName evidence="3">Uncharacterized protein</fullName>
    </submittedName>
</protein>
<feature type="region of interest" description="Disordered" evidence="1">
    <location>
        <begin position="127"/>
        <end position="147"/>
    </location>
</feature>
<accession>A0A178INY0</accession>
<reference evidence="3 4" key="1">
    <citation type="submission" date="2016-01" db="EMBL/GenBank/DDBJ databases">
        <title>High potential of lignocellulose degradation of a new Verrucomicrobia species.</title>
        <authorList>
            <person name="Wang Y."/>
            <person name="Shi Y."/>
            <person name="Qiu Z."/>
            <person name="Liu S."/>
            <person name="Yang H."/>
        </authorList>
    </citation>
    <scope>NUCLEOTIDE SEQUENCE [LARGE SCALE GENOMIC DNA]</scope>
    <source>
        <strain evidence="3 4">TSB47</strain>
    </source>
</reference>
<dbReference type="AlphaFoldDB" id="A0A178INY0"/>
<organism evidence="3 4">
    <name type="scientific">Termitidicoccus mucosus</name>
    <dbReference type="NCBI Taxonomy" id="1184151"/>
    <lineage>
        <taxon>Bacteria</taxon>
        <taxon>Pseudomonadati</taxon>
        <taxon>Verrucomicrobiota</taxon>
        <taxon>Opitutia</taxon>
        <taxon>Opitutales</taxon>
        <taxon>Opitutaceae</taxon>
        <taxon>Termitidicoccus</taxon>
    </lineage>
</organism>
<evidence type="ECO:0000313" key="3">
    <source>
        <dbReference type="EMBL" id="OAM91594.1"/>
    </source>
</evidence>
<keyword evidence="4" id="KW-1185">Reference proteome</keyword>
<dbReference type="Proteomes" id="UP000078486">
    <property type="component" value="Unassembled WGS sequence"/>
</dbReference>
<gene>
    <name evidence="3" type="ORF">AW736_02000</name>
</gene>
<evidence type="ECO:0000256" key="1">
    <source>
        <dbReference type="SAM" id="MobiDB-lite"/>
    </source>
</evidence>
<name>A0A178INY0_9BACT</name>
<sequence>MPKKVEHQLEALKMLKEWSSVLLSVQAALLALLAVFGNFSHAAKADCFFAIFVVALAASSLFSANVVGAIPSMMQDLATRPVDDVYQMRNRWGINLSLLAFGQHIFFAIGIICLALFLVFGRPATEVSEEPNHAPEPTRLTAGCSWR</sequence>
<feature type="transmembrane region" description="Helical" evidence="2">
    <location>
        <begin position="48"/>
        <end position="70"/>
    </location>
</feature>
<dbReference type="EMBL" id="LRRQ01000018">
    <property type="protein sequence ID" value="OAM91594.1"/>
    <property type="molecule type" value="Genomic_DNA"/>
</dbReference>
<dbReference type="RefSeq" id="WP_068768607.1">
    <property type="nucleotide sequence ID" value="NZ_CP109796.1"/>
</dbReference>
<evidence type="ECO:0000313" key="4">
    <source>
        <dbReference type="Proteomes" id="UP000078486"/>
    </source>
</evidence>
<comment type="caution">
    <text evidence="3">The sequence shown here is derived from an EMBL/GenBank/DDBJ whole genome shotgun (WGS) entry which is preliminary data.</text>
</comment>
<feature type="transmembrane region" description="Helical" evidence="2">
    <location>
        <begin position="21"/>
        <end position="42"/>
    </location>
</feature>
<keyword evidence="2" id="KW-0812">Transmembrane</keyword>
<feature type="transmembrane region" description="Helical" evidence="2">
    <location>
        <begin position="96"/>
        <end position="120"/>
    </location>
</feature>
<evidence type="ECO:0000256" key="2">
    <source>
        <dbReference type="SAM" id="Phobius"/>
    </source>
</evidence>
<keyword evidence="2" id="KW-1133">Transmembrane helix</keyword>
<proteinExistence type="predicted"/>
<keyword evidence="2" id="KW-0472">Membrane</keyword>
<dbReference type="STRING" id="1184151.AW736_02000"/>